<evidence type="ECO:0000259" key="2">
    <source>
        <dbReference type="Pfam" id="PF00472"/>
    </source>
</evidence>
<dbReference type="GO" id="GO:0004045">
    <property type="term" value="F:peptidyl-tRNA hydrolase activity"/>
    <property type="evidence" value="ECO:0007669"/>
    <property type="project" value="TreeGrafter"/>
</dbReference>
<protein>
    <recommendedName>
        <fullName evidence="2">Prokaryotic-type class I peptide chain release factors domain-containing protein</fullName>
    </recommendedName>
</protein>
<dbReference type="SUPFAM" id="SSF110916">
    <property type="entry name" value="Peptidyl-tRNA hydrolase domain-like"/>
    <property type="match status" value="1"/>
</dbReference>
<sequence length="211" mass="24282">MIPRRIASLSSATSCSSPGNRIALRSFLRPIPSSLQTTRLTHSNHHHSSNPTPEEQLKIDSAQEWLDQLTPAVIPKSILDVKFIRSSGPGGQKVNKTSSKAMIHINGLGWIPDLVKSHLLQNNFRYLNKFQSGFTLADDTTRSREDNLSKCLEKFIQEIKQSVKFRSKIKEEDLEKWKNVRKKTNEERLKEKHKKSDKKASRRDNKKVDYY</sequence>
<dbReference type="AlphaFoldDB" id="A0A9P8Q1J4"/>
<organism evidence="3 4">
    <name type="scientific">Wickerhamomyces pijperi</name>
    <name type="common">Yeast</name>
    <name type="synonym">Pichia pijperi</name>
    <dbReference type="NCBI Taxonomy" id="599730"/>
    <lineage>
        <taxon>Eukaryota</taxon>
        <taxon>Fungi</taxon>
        <taxon>Dikarya</taxon>
        <taxon>Ascomycota</taxon>
        <taxon>Saccharomycotina</taxon>
        <taxon>Saccharomycetes</taxon>
        <taxon>Phaffomycetales</taxon>
        <taxon>Wickerhamomycetaceae</taxon>
        <taxon>Wickerhamomyces</taxon>
    </lineage>
</organism>
<dbReference type="EMBL" id="JAEUBG010004611">
    <property type="protein sequence ID" value="KAH3681059.1"/>
    <property type="molecule type" value="Genomic_DNA"/>
</dbReference>
<evidence type="ECO:0000313" key="3">
    <source>
        <dbReference type="EMBL" id="KAH3681059.1"/>
    </source>
</evidence>
<feature type="compositionally biased region" description="Basic and acidic residues" evidence="1">
    <location>
        <begin position="198"/>
        <end position="211"/>
    </location>
</feature>
<dbReference type="OrthoDB" id="270639at2759"/>
<gene>
    <name evidence="3" type="ORF">WICPIJ_007973</name>
</gene>
<evidence type="ECO:0000313" key="4">
    <source>
        <dbReference type="Proteomes" id="UP000774326"/>
    </source>
</evidence>
<name>A0A9P8Q1J4_WICPI</name>
<dbReference type="InterPro" id="IPR000352">
    <property type="entry name" value="Pep_chain_release_fac_I"/>
</dbReference>
<reference evidence="3" key="1">
    <citation type="journal article" date="2021" name="Open Biol.">
        <title>Shared evolutionary footprints suggest mitochondrial oxidative damage underlies multiple complex I losses in fungi.</title>
        <authorList>
            <person name="Schikora-Tamarit M.A."/>
            <person name="Marcet-Houben M."/>
            <person name="Nosek J."/>
            <person name="Gabaldon T."/>
        </authorList>
    </citation>
    <scope>NUCLEOTIDE SEQUENCE</scope>
    <source>
        <strain evidence="3">CBS2887</strain>
    </source>
</reference>
<dbReference type="Proteomes" id="UP000774326">
    <property type="component" value="Unassembled WGS sequence"/>
</dbReference>
<dbReference type="Gene3D" id="3.30.160.20">
    <property type="match status" value="1"/>
</dbReference>
<feature type="region of interest" description="Disordered" evidence="1">
    <location>
        <begin position="180"/>
        <end position="211"/>
    </location>
</feature>
<keyword evidence="4" id="KW-1185">Reference proteome</keyword>
<proteinExistence type="predicted"/>
<dbReference type="Pfam" id="PF00472">
    <property type="entry name" value="RF-1"/>
    <property type="match status" value="1"/>
</dbReference>
<dbReference type="GO" id="GO:0070126">
    <property type="term" value="P:mitochondrial translational termination"/>
    <property type="evidence" value="ECO:0007669"/>
    <property type="project" value="TreeGrafter"/>
</dbReference>
<dbReference type="GO" id="GO:0016150">
    <property type="term" value="F:translation release factor activity, codon nonspecific"/>
    <property type="evidence" value="ECO:0007669"/>
    <property type="project" value="TreeGrafter"/>
</dbReference>
<dbReference type="PANTHER" id="PTHR11075">
    <property type="entry name" value="PEPTIDE CHAIN RELEASE FACTOR"/>
    <property type="match status" value="1"/>
</dbReference>
<dbReference type="PANTHER" id="PTHR11075:SF54">
    <property type="entry name" value="LARGE RIBOSOMAL SUBUNIT PROTEIN ML62"/>
    <property type="match status" value="1"/>
</dbReference>
<comment type="caution">
    <text evidence="3">The sequence shown here is derived from an EMBL/GenBank/DDBJ whole genome shotgun (WGS) entry which is preliminary data.</text>
</comment>
<accession>A0A9P8Q1J4</accession>
<dbReference type="InterPro" id="IPR052104">
    <property type="entry name" value="Mito_Release_Factor_mL62"/>
</dbReference>
<feature type="domain" description="Prokaryotic-type class I peptide chain release factors" evidence="2">
    <location>
        <begin position="73"/>
        <end position="202"/>
    </location>
</feature>
<evidence type="ECO:0000256" key="1">
    <source>
        <dbReference type="SAM" id="MobiDB-lite"/>
    </source>
</evidence>
<reference evidence="3" key="2">
    <citation type="submission" date="2021-01" db="EMBL/GenBank/DDBJ databases">
        <authorList>
            <person name="Schikora-Tamarit M.A."/>
        </authorList>
    </citation>
    <scope>NUCLEOTIDE SEQUENCE</scope>
    <source>
        <strain evidence="3">CBS2887</strain>
    </source>
</reference>
<dbReference type="GO" id="GO:0005762">
    <property type="term" value="C:mitochondrial large ribosomal subunit"/>
    <property type="evidence" value="ECO:0007669"/>
    <property type="project" value="TreeGrafter"/>
</dbReference>
<feature type="compositionally biased region" description="Basic and acidic residues" evidence="1">
    <location>
        <begin position="180"/>
        <end position="190"/>
    </location>
</feature>